<dbReference type="EMBL" id="CP136521">
    <property type="protein sequence ID" value="WOD42344.1"/>
    <property type="molecule type" value="Genomic_DNA"/>
</dbReference>
<gene>
    <name evidence="1" type="ORF">RNZ46_10075</name>
</gene>
<dbReference type="Proteomes" id="UP001302486">
    <property type="component" value="Chromosome"/>
</dbReference>
<keyword evidence="2" id="KW-1185">Reference proteome</keyword>
<proteinExistence type="predicted"/>
<evidence type="ECO:0000313" key="2">
    <source>
        <dbReference type="Proteomes" id="UP001302486"/>
    </source>
</evidence>
<reference evidence="2" key="1">
    <citation type="submission" date="2024-06" db="EMBL/GenBank/DDBJ databases">
        <title>Hwangdonia haimaensis gen. nov., sp. nov., a member of the family Flavobacteriaceae isolated from the haima cold seep.</title>
        <authorList>
            <person name="Li J."/>
        </authorList>
    </citation>
    <scope>NUCLEOTIDE SEQUENCE [LARGE SCALE GENOMIC DNA]</scope>
    <source>
        <strain evidence="2">SCSIO 19198</strain>
    </source>
</reference>
<organism evidence="1 2">
    <name type="scientific">Hwangdonia lutea</name>
    <dbReference type="NCBI Taxonomy" id="3075823"/>
    <lineage>
        <taxon>Bacteria</taxon>
        <taxon>Pseudomonadati</taxon>
        <taxon>Bacteroidota</taxon>
        <taxon>Flavobacteriia</taxon>
        <taxon>Flavobacteriales</taxon>
        <taxon>Flavobacteriaceae</taxon>
        <taxon>Hwangdonia</taxon>
    </lineage>
</organism>
<name>A0AA97EJ14_9FLAO</name>
<dbReference type="RefSeq" id="WP_316982078.1">
    <property type="nucleotide sequence ID" value="NZ_CP136521.1"/>
</dbReference>
<evidence type="ECO:0000313" key="1">
    <source>
        <dbReference type="EMBL" id="WOD42344.1"/>
    </source>
</evidence>
<accession>A0AA97EJ14</accession>
<dbReference type="KEGG" id="hws:RNZ46_10075"/>
<protein>
    <submittedName>
        <fullName evidence="1">Na(+)-translocating NADH-quinone reductase subunit F</fullName>
    </submittedName>
</protein>
<sequence length="152" mass="17427">MDLPYRLESAIKKLYTAYHNNELIPECCKQCAVGNILDKSDSWKHLSDDHGSLKLNYIGKVHQNLGRTFNGYSPLELLQIETVFLSACGYQLPLHYRNDKPKNTNNKEVLFDGLMAVIKYLCDLDGVSNVLNNTTYLELENNNPKYKLEHGF</sequence>
<dbReference type="AlphaFoldDB" id="A0AA97EJ14"/>